<comment type="subcellular location">
    <subcellularLocation>
        <location evidence="1 10">Golgi apparatus membrane</location>
        <topology evidence="1 10">Single-pass type II membrane protein</topology>
    </subcellularLocation>
</comment>
<evidence type="ECO:0000256" key="5">
    <source>
        <dbReference type="ARBA" id="ARBA00022692"/>
    </source>
</evidence>
<keyword evidence="4" id="KW-0808">Transferase</keyword>
<evidence type="ECO:0000256" key="9">
    <source>
        <dbReference type="ARBA" id="ARBA00023136"/>
    </source>
</evidence>
<dbReference type="InParanoid" id="E9G4Q3"/>
<evidence type="ECO:0000313" key="12">
    <source>
        <dbReference type="Proteomes" id="UP000000305"/>
    </source>
</evidence>
<protein>
    <recommendedName>
        <fullName evidence="10">Hexosyltransferase</fullName>
        <ecNumber evidence="10">2.4.1.-</ecNumber>
    </recommendedName>
</protein>
<dbReference type="AlphaFoldDB" id="E9G4Q3"/>
<dbReference type="FunFam" id="3.90.550.50:FF:000071">
    <property type="entry name" value="Hexosyltransferase"/>
    <property type="match status" value="1"/>
</dbReference>
<dbReference type="STRING" id="6669.E9G4Q3"/>
<name>E9G4Q3_DAPPU</name>
<evidence type="ECO:0000313" key="11">
    <source>
        <dbReference type="EMBL" id="EFX85517.1"/>
    </source>
</evidence>
<dbReference type="PhylomeDB" id="E9G4Q3"/>
<organism evidence="11 12">
    <name type="scientific">Daphnia pulex</name>
    <name type="common">Water flea</name>
    <dbReference type="NCBI Taxonomy" id="6669"/>
    <lineage>
        <taxon>Eukaryota</taxon>
        <taxon>Metazoa</taxon>
        <taxon>Ecdysozoa</taxon>
        <taxon>Arthropoda</taxon>
        <taxon>Crustacea</taxon>
        <taxon>Branchiopoda</taxon>
        <taxon>Diplostraca</taxon>
        <taxon>Cladocera</taxon>
        <taxon>Anomopoda</taxon>
        <taxon>Daphniidae</taxon>
        <taxon>Daphnia</taxon>
    </lineage>
</organism>
<dbReference type="GO" id="GO:0016757">
    <property type="term" value="F:glycosyltransferase activity"/>
    <property type="evidence" value="ECO:0000318"/>
    <property type="project" value="GO_Central"/>
</dbReference>
<dbReference type="eggNOG" id="KOG2287">
    <property type="taxonomic scope" value="Eukaryota"/>
</dbReference>
<sequence>MVAQSWLKPLPGVKPLRPDFGPVLNDVTSFRYPIEIKSCRQDNKIRRTNASGLFVAVISAPDHFEKRNLIRRTWLRQLEQKQSNRSVILTGHGFILGLTKDLKIQERIKAESDKFNDILQIDMIDHYFNLTLKDVGLLNWLNKDHCRVDFVLKVDDDIFVNVRNLISSMKPLHPPEKSLYGSETDDRPQREGKFKVSLENWPWMKYPIYVSGGGMIISGSAISSLLAAAQTTPYFPFEDTYLTGLCTGKAEIKVRCSPRYKV</sequence>
<proteinExistence type="inferred from homology"/>
<dbReference type="GO" id="GO:0000139">
    <property type="term" value="C:Golgi membrane"/>
    <property type="evidence" value="ECO:0000318"/>
    <property type="project" value="GO_Central"/>
</dbReference>
<dbReference type="EMBL" id="GL732532">
    <property type="protein sequence ID" value="EFX85517.1"/>
    <property type="molecule type" value="Genomic_DNA"/>
</dbReference>
<keyword evidence="12" id="KW-1185">Reference proteome</keyword>
<evidence type="ECO:0000256" key="6">
    <source>
        <dbReference type="ARBA" id="ARBA00022968"/>
    </source>
</evidence>
<keyword evidence="3 10" id="KW-0328">Glycosyltransferase</keyword>
<evidence type="ECO:0000256" key="1">
    <source>
        <dbReference type="ARBA" id="ARBA00004323"/>
    </source>
</evidence>
<evidence type="ECO:0000256" key="8">
    <source>
        <dbReference type="ARBA" id="ARBA00023034"/>
    </source>
</evidence>
<dbReference type="PANTHER" id="PTHR11214">
    <property type="entry name" value="BETA-1,3-N-ACETYLGLUCOSAMINYLTRANSFERASE"/>
    <property type="match status" value="1"/>
</dbReference>
<dbReference type="Proteomes" id="UP000000305">
    <property type="component" value="Unassembled WGS sequence"/>
</dbReference>
<dbReference type="GO" id="GO:0016758">
    <property type="term" value="F:hexosyltransferase activity"/>
    <property type="evidence" value="ECO:0007669"/>
    <property type="project" value="InterPro"/>
</dbReference>
<evidence type="ECO:0000256" key="10">
    <source>
        <dbReference type="RuleBase" id="RU363063"/>
    </source>
</evidence>
<dbReference type="OrthoDB" id="5512589at2759"/>
<dbReference type="Pfam" id="PF01762">
    <property type="entry name" value="Galactosyl_T"/>
    <property type="match status" value="1"/>
</dbReference>
<dbReference type="OMA" id="IAMFEVE"/>
<dbReference type="GO" id="GO:0006493">
    <property type="term" value="P:protein O-linked glycosylation"/>
    <property type="evidence" value="ECO:0000318"/>
    <property type="project" value="GO_Central"/>
</dbReference>
<dbReference type="EC" id="2.4.1.-" evidence="10"/>
<dbReference type="InterPro" id="IPR002659">
    <property type="entry name" value="Glyco_trans_31"/>
</dbReference>
<dbReference type="KEGG" id="dpx:DAPPUDRAFT_46063"/>
<dbReference type="HOGENOM" id="CLU_036849_6_0_1"/>
<evidence type="ECO:0000256" key="4">
    <source>
        <dbReference type="ARBA" id="ARBA00022679"/>
    </source>
</evidence>
<keyword evidence="5" id="KW-0812">Transmembrane</keyword>
<keyword evidence="9" id="KW-0472">Membrane</keyword>
<comment type="similarity">
    <text evidence="2 10">Belongs to the glycosyltransferase 31 family.</text>
</comment>
<evidence type="ECO:0000256" key="3">
    <source>
        <dbReference type="ARBA" id="ARBA00022676"/>
    </source>
</evidence>
<gene>
    <name evidence="11" type="ORF">DAPPUDRAFT_46063</name>
</gene>
<keyword evidence="8 10" id="KW-0333">Golgi apparatus</keyword>
<dbReference type="PANTHER" id="PTHR11214:SF334">
    <property type="entry name" value="HEXOSYLTRANSFERASE"/>
    <property type="match status" value="1"/>
</dbReference>
<reference evidence="11 12" key="1">
    <citation type="journal article" date="2011" name="Science">
        <title>The ecoresponsive genome of Daphnia pulex.</title>
        <authorList>
            <person name="Colbourne J.K."/>
            <person name="Pfrender M.E."/>
            <person name="Gilbert D."/>
            <person name="Thomas W.K."/>
            <person name="Tucker A."/>
            <person name="Oakley T.H."/>
            <person name="Tokishita S."/>
            <person name="Aerts A."/>
            <person name="Arnold G.J."/>
            <person name="Basu M.K."/>
            <person name="Bauer D.J."/>
            <person name="Caceres C.E."/>
            <person name="Carmel L."/>
            <person name="Casola C."/>
            <person name="Choi J.H."/>
            <person name="Detter J.C."/>
            <person name="Dong Q."/>
            <person name="Dusheyko S."/>
            <person name="Eads B.D."/>
            <person name="Frohlich T."/>
            <person name="Geiler-Samerotte K.A."/>
            <person name="Gerlach D."/>
            <person name="Hatcher P."/>
            <person name="Jogdeo S."/>
            <person name="Krijgsveld J."/>
            <person name="Kriventseva E.V."/>
            <person name="Kultz D."/>
            <person name="Laforsch C."/>
            <person name="Lindquist E."/>
            <person name="Lopez J."/>
            <person name="Manak J.R."/>
            <person name="Muller J."/>
            <person name="Pangilinan J."/>
            <person name="Patwardhan R.P."/>
            <person name="Pitluck S."/>
            <person name="Pritham E.J."/>
            <person name="Rechtsteiner A."/>
            <person name="Rho M."/>
            <person name="Rogozin I.B."/>
            <person name="Sakarya O."/>
            <person name="Salamov A."/>
            <person name="Schaack S."/>
            <person name="Shapiro H."/>
            <person name="Shiga Y."/>
            <person name="Skalitzky C."/>
            <person name="Smith Z."/>
            <person name="Souvorov A."/>
            <person name="Sung W."/>
            <person name="Tang Z."/>
            <person name="Tsuchiya D."/>
            <person name="Tu H."/>
            <person name="Vos H."/>
            <person name="Wang M."/>
            <person name="Wolf Y.I."/>
            <person name="Yamagata H."/>
            <person name="Yamada T."/>
            <person name="Ye Y."/>
            <person name="Shaw J.R."/>
            <person name="Andrews J."/>
            <person name="Crease T.J."/>
            <person name="Tang H."/>
            <person name="Lucas S.M."/>
            <person name="Robertson H.M."/>
            <person name="Bork P."/>
            <person name="Koonin E.V."/>
            <person name="Zdobnov E.M."/>
            <person name="Grigoriev I.V."/>
            <person name="Lynch M."/>
            <person name="Boore J.L."/>
        </authorList>
    </citation>
    <scope>NUCLEOTIDE SEQUENCE [LARGE SCALE GENOMIC DNA]</scope>
</reference>
<keyword evidence="6" id="KW-0735">Signal-anchor</keyword>
<dbReference type="Gene3D" id="3.90.550.50">
    <property type="match status" value="1"/>
</dbReference>
<accession>E9G4Q3</accession>
<evidence type="ECO:0000256" key="2">
    <source>
        <dbReference type="ARBA" id="ARBA00008661"/>
    </source>
</evidence>
<evidence type="ECO:0000256" key="7">
    <source>
        <dbReference type="ARBA" id="ARBA00022989"/>
    </source>
</evidence>
<keyword evidence="7" id="KW-1133">Transmembrane helix</keyword>